<feature type="transmembrane region" description="Helical" evidence="1">
    <location>
        <begin position="119"/>
        <end position="136"/>
    </location>
</feature>
<evidence type="ECO:0000313" key="3">
    <source>
        <dbReference type="Proteomes" id="UP000092695"/>
    </source>
</evidence>
<gene>
    <name evidence="2" type="ORF">BA177_16135</name>
</gene>
<dbReference type="Proteomes" id="UP000092695">
    <property type="component" value="Chromosome"/>
</dbReference>
<dbReference type="RefSeq" id="WP_068617899.1">
    <property type="nucleotide sequence ID" value="NZ_CP016268.1"/>
</dbReference>
<name>A0A193LJD4_9GAMM</name>
<protein>
    <submittedName>
        <fullName evidence="2">Uncharacterized protein</fullName>
    </submittedName>
</protein>
<feature type="transmembrane region" description="Helical" evidence="1">
    <location>
        <begin position="82"/>
        <end position="99"/>
    </location>
</feature>
<keyword evidence="1" id="KW-0812">Transmembrane</keyword>
<dbReference type="EMBL" id="CP016268">
    <property type="protein sequence ID" value="ANO52509.1"/>
    <property type="molecule type" value="Genomic_DNA"/>
</dbReference>
<feature type="transmembrane region" description="Helical" evidence="1">
    <location>
        <begin position="59"/>
        <end position="77"/>
    </location>
</feature>
<dbReference type="AlphaFoldDB" id="A0A193LJD4"/>
<reference evidence="2 3" key="1">
    <citation type="submission" date="2016-06" db="EMBL/GenBank/DDBJ databases">
        <title>Complete genome sequence of a deep-branching marine Gamma Proteobacterium Woeseia oceani type strain XK5.</title>
        <authorList>
            <person name="Mu D."/>
            <person name="Du Z."/>
        </authorList>
    </citation>
    <scope>NUCLEOTIDE SEQUENCE [LARGE SCALE GENOMIC DNA]</scope>
    <source>
        <strain evidence="2 3">XK5</strain>
    </source>
</reference>
<sequence length="144" mass="16212">MARNNVVSAILSSTKGALFLCLLDVLFFFCVILFIEVAWLSKGVIVGAKFASIATLVRIAYFQVPVEFIAVLVCLYFTKRLSALFGVMAATFYFYFSLLRGEMIPVEILFSFGWFGETTPSFLAYTISSFLALMVFRKLNFGRK</sequence>
<keyword evidence="1" id="KW-1133">Transmembrane helix</keyword>
<evidence type="ECO:0000313" key="2">
    <source>
        <dbReference type="EMBL" id="ANO52509.1"/>
    </source>
</evidence>
<accession>A0A193LJD4</accession>
<organism evidence="2 3">
    <name type="scientific">Woeseia oceani</name>
    <dbReference type="NCBI Taxonomy" id="1548547"/>
    <lineage>
        <taxon>Bacteria</taxon>
        <taxon>Pseudomonadati</taxon>
        <taxon>Pseudomonadota</taxon>
        <taxon>Gammaproteobacteria</taxon>
        <taxon>Woeseiales</taxon>
        <taxon>Woeseiaceae</taxon>
        <taxon>Woeseia</taxon>
    </lineage>
</organism>
<dbReference type="KEGG" id="woc:BA177_16135"/>
<feature type="transmembrane region" description="Helical" evidence="1">
    <location>
        <begin position="17"/>
        <end position="39"/>
    </location>
</feature>
<proteinExistence type="predicted"/>
<evidence type="ECO:0000256" key="1">
    <source>
        <dbReference type="SAM" id="Phobius"/>
    </source>
</evidence>
<keyword evidence="1" id="KW-0472">Membrane</keyword>
<keyword evidence="3" id="KW-1185">Reference proteome</keyword>